<dbReference type="AlphaFoldDB" id="A0A2H0B6Y5"/>
<dbReference type="EMBL" id="PCSR01000024">
    <property type="protein sequence ID" value="PIP53417.1"/>
    <property type="molecule type" value="Genomic_DNA"/>
</dbReference>
<evidence type="ECO:0000259" key="4">
    <source>
        <dbReference type="Pfam" id="PF03033"/>
    </source>
</evidence>
<evidence type="ECO:0000259" key="5">
    <source>
        <dbReference type="Pfam" id="PF04101"/>
    </source>
</evidence>
<organism evidence="6 7">
    <name type="scientific">Candidatus Beckwithbacteria bacterium CG23_combo_of_CG06-09_8_20_14_all_34_8</name>
    <dbReference type="NCBI Taxonomy" id="1974497"/>
    <lineage>
        <taxon>Bacteria</taxon>
        <taxon>Candidatus Beckwithiibacteriota</taxon>
    </lineage>
</organism>
<evidence type="ECO:0000256" key="2">
    <source>
        <dbReference type="ARBA" id="ARBA00022679"/>
    </source>
</evidence>
<dbReference type="PANTHER" id="PTHR21015:SF22">
    <property type="entry name" value="GLYCOSYLTRANSFERASE"/>
    <property type="match status" value="1"/>
</dbReference>
<keyword evidence="3" id="KW-0812">Transmembrane</keyword>
<accession>A0A2H0B6Y5</accession>
<keyword evidence="2" id="KW-0808">Transferase</keyword>
<dbReference type="SUPFAM" id="SSF53756">
    <property type="entry name" value="UDP-Glycosyltransferase/glycogen phosphorylase"/>
    <property type="match status" value="1"/>
</dbReference>
<feature type="transmembrane region" description="Helical" evidence="3">
    <location>
        <begin position="97"/>
        <end position="117"/>
    </location>
</feature>
<dbReference type="PANTHER" id="PTHR21015">
    <property type="entry name" value="UDP-N-ACETYLGLUCOSAMINE--N-ACETYLMURAMYL-(PENTAPEPTIDE) PYROPHOSPHORYL-UNDECAPRENOL N-ACETYLGLUCOSAMINE TRANSFERASE 1"/>
    <property type="match status" value="1"/>
</dbReference>
<dbReference type="Pfam" id="PF04101">
    <property type="entry name" value="Glyco_tran_28_C"/>
    <property type="match status" value="1"/>
</dbReference>
<keyword evidence="1" id="KW-0328">Glycosyltransferase</keyword>
<evidence type="ECO:0000256" key="3">
    <source>
        <dbReference type="SAM" id="Phobius"/>
    </source>
</evidence>
<dbReference type="Proteomes" id="UP000229459">
    <property type="component" value="Unassembled WGS sequence"/>
</dbReference>
<evidence type="ECO:0000256" key="1">
    <source>
        <dbReference type="ARBA" id="ARBA00022676"/>
    </source>
</evidence>
<gene>
    <name evidence="6" type="ORF">COX08_01090</name>
</gene>
<dbReference type="InterPro" id="IPR007235">
    <property type="entry name" value="Glyco_trans_28_C"/>
</dbReference>
<feature type="domain" description="Glycosyl transferase family 28 C-terminal" evidence="5">
    <location>
        <begin position="204"/>
        <end position="356"/>
    </location>
</feature>
<dbReference type="Gene3D" id="3.40.50.2000">
    <property type="entry name" value="Glycogen Phosphorylase B"/>
    <property type="match status" value="2"/>
</dbReference>
<dbReference type="GO" id="GO:0016758">
    <property type="term" value="F:hexosyltransferase activity"/>
    <property type="evidence" value="ECO:0007669"/>
    <property type="project" value="InterPro"/>
</dbReference>
<keyword evidence="3" id="KW-0472">Membrane</keyword>
<dbReference type="GO" id="GO:0005975">
    <property type="term" value="P:carbohydrate metabolic process"/>
    <property type="evidence" value="ECO:0007669"/>
    <property type="project" value="InterPro"/>
</dbReference>
<evidence type="ECO:0000313" key="7">
    <source>
        <dbReference type="Proteomes" id="UP000229459"/>
    </source>
</evidence>
<evidence type="ECO:0008006" key="8">
    <source>
        <dbReference type="Google" id="ProtNLM"/>
    </source>
</evidence>
<protein>
    <recommendedName>
        <fullName evidence="8">UDP-N-acetylglucosamine--N-acetylmuramyl-(pentapeptide) pyrophosphoryl-undecaprenol N-acetylglucosamine transferase</fullName>
    </recommendedName>
</protein>
<feature type="domain" description="Glycosyltransferase family 28 N-terminal" evidence="4">
    <location>
        <begin position="10"/>
        <end position="144"/>
    </location>
</feature>
<keyword evidence="3" id="KW-1133">Transmembrane helix</keyword>
<name>A0A2H0B6Y5_9BACT</name>
<dbReference type="CDD" id="cd03785">
    <property type="entry name" value="GT28_MurG"/>
    <property type="match status" value="1"/>
</dbReference>
<feature type="transmembrane region" description="Helical" evidence="3">
    <location>
        <begin position="73"/>
        <end position="91"/>
    </location>
</feature>
<proteinExistence type="predicted"/>
<dbReference type="GO" id="GO:1901137">
    <property type="term" value="P:carbohydrate derivative biosynthetic process"/>
    <property type="evidence" value="ECO:0007669"/>
    <property type="project" value="UniProtKB-ARBA"/>
</dbReference>
<dbReference type="InterPro" id="IPR004276">
    <property type="entry name" value="GlycoTrans_28_N"/>
</dbReference>
<reference evidence="6 7" key="1">
    <citation type="submission" date="2017-09" db="EMBL/GenBank/DDBJ databases">
        <title>Depth-based differentiation of microbial function through sediment-hosted aquifers and enrichment of novel symbionts in the deep terrestrial subsurface.</title>
        <authorList>
            <person name="Probst A.J."/>
            <person name="Ladd B."/>
            <person name="Jarett J.K."/>
            <person name="Geller-Mcgrath D.E."/>
            <person name="Sieber C.M."/>
            <person name="Emerson J.B."/>
            <person name="Anantharaman K."/>
            <person name="Thomas B.C."/>
            <person name="Malmstrom R."/>
            <person name="Stieglmeier M."/>
            <person name="Klingl A."/>
            <person name="Woyke T."/>
            <person name="Ryan C.M."/>
            <person name="Banfield J.F."/>
        </authorList>
    </citation>
    <scope>NUCLEOTIDE SEQUENCE [LARGE SCALE GENOMIC DNA]</scope>
    <source>
        <strain evidence="6">CG23_combo_of_CG06-09_8_20_14_all_34_8</strain>
    </source>
</reference>
<sequence length="377" mass="42805">MIKNKTIIFTGGHHNSALLVAAALKKEGYRILWLGHRHTSSIDTNISQEYKDVIACDITFVDLKSGKMYRGNIWQFFKTVISFFYCLTLFLKQRPALIVSFGGYLAVPPVLAAWLLAIPSVSHEQTMVLGMANKAILPFVKKMYLTWPIAQYKNHKKVKVIGLPYLDQYKSQITKADINLLLKQVGIESKFDDPSKPLLLISEGKQGSHSLNVLIEHCLWDLVKHWNILHQCGSNMGTKDYHRLLRKRAKLPIEMQNSYVIVEYISCFNDLINISDLIIGRSGAHTMMEVLRAGKKIITIPLPFSYGGEQEKNANKLIEADLSVMLPQNLANSKKLLELINYMENKIVDNERLKKIQQEIPLEALDNMVAEIKTLVG</sequence>
<evidence type="ECO:0000313" key="6">
    <source>
        <dbReference type="EMBL" id="PIP53417.1"/>
    </source>
</evidence>
<comment type="caution">
    <text evidence="6">The sequence shown here is derived from an EMBL/GenBank/DDBJ whole genome shotgun (WGS) entry which is preliminary data.</text>
</comment>
<dbReference type="Pfam" id="PF03033">
    <property type="entry name" value="Glyco_transf_28"/>
    <property type="match status" value="1"/>
</dbReference>